<keyword evidence="3 5" id="KW-0328">Glycosyltransferase</keyword>
<dbReference type="InterPro" id="IPR055270">
    <property type="entry name" value="Glyco_tran_10_C"/>
</dbReference>
<evidence type="ECO:0000256" key="1">
    <source>
        <dbReference type="ARBA" id="ARBA00004922"/>
    </source>
</evidence>
<dbReference type="Proteomes" id="UP001163046">
    <property type="component" value="Unassembled WGS sequence"/>
</dbReference>
<name>A0A9W9Z886_9CNID</name>
<dbReference type="InterPro" id="IPR038577">
    <property type="entry name" value="GT10-like_C_sf"/>
</dbReference>
<accession>A0A9W9Z886</accession>
<reference evidence="7" key="1">
    <citation type="submission" date="2023-01" db="EMBL/GenBank/DDBJ databases">
        <title>Genome assembly of the deep-sea coral Lophelia pertusa.</title>
        <authorList>
            <person name="Herrera S."/>
            <person name="Cordes E."/>
        </authorList>
    </citation>
    <scope>NUCLEOTIDE SEQUENCE</scope>
    <source>
        <strain evidence="7">USNM1676648</strain>
        <tissue evidence="7">Polyp</tissue>
    </source>
</reference>
<dbReference type="PANTHER" id="PTHR11929">
    <property type="entry name" value="ALPHA- 1,3 -FUCOSYLTRANSFERASE"/>
    <property type="match status" value="1"/>
</dbReference>
<comment type="subcellular location">
    <subcellularLocation>
        <location evidence="5">Golgi apparatus</location>
        <location evidence="5">Golgi stack membrane</location>
        <topology evidence="5">Single-pass type II membrane protein</topology>
    </subcellularLocation>
</comment>
<evidence type="ECO:0000313" key="8">
    <source>
        <dbReference type="Proteomes" id="UP001163046"/>
    </source>
</evidence>
<dbReference type="Gene3D" id="3.40.50.11660">
    <property type="entry name" value="Glycosyl transferase family 10, C-terminal domain"/>
    <property type="match status" value="1"/>
</dbReference>
<dbReference type="InterPro" id="IPR001503">
    <property type="entry name" value="Glyco_trans_10"/>
</dbReference>
<dbReference type="EMBL" id="MU826385">
    <property type="protein sequence ID" value="KAJ7377013.1"/>
    <property type="molecule type" value="Genomic_DNA"/>
</dbReference>
<comment type="similarity">
    <text evidence="2 5">Belongs to the glycosyltransferase 10 family.</text>
</comment>
<keyword evidence="4 5" id="KW-0808">Transferase</keyword>
<comment type="caution">
    <text evidence="7">The sequence shown here is derived from an EMBL/GenBank/DDBJ whole genome shotgun (WGS) entry which is preliminary data.</text>
</comment>
<dbReference type="EC" id="2.4.1.-" evidence="5"/>
<dbReference type="AlphaFoldDB" id="A0A9W9Z886"/>
<comment type="pathway">
    <text evidence="1">Protein modification; protein glycosylation.</text>
</comment>
<keyword evidence="5" id="KW-0333">Golgi apparatus</keyword>
<feature type="domain" description="Fucosyltransferase C-terminal" evidence="6">
    <location>
        <begin position="62"/>
        <end position="170"/>
    </location>
</feature>
<evidence type="ECO:0000256" key="4">
    <source>
        <dbReference type="ARBA" id="ARBA00022679"/>
    </source>
</evidence>
<evidence type="ECO:0000256" key="2">
    <source>
        <dbReference type="ARBA" id="ARBA00008919"/>
    </source>
</evidence>
<evidence type="ECO:0000256" key="3">
    <source>
        <dbReference type="ARBA" id="ARBA00022676"/>
    </source>
</evidence>
<dbReference type="Pfam" id="PF00852">
    <property type="entry name" value="Glyco_transf_10"/>
    <property type="match status" value="1"/>
</dbReference>
<proteinExistence type="inferred from homology"/>
<evidence type="ECO:0000313" key="7">
    <source>
        <dbReference type="EMBL" id="KAJ7377013.1"/>
    </source>
</evidence>
<evidence type="ECO:0000259" key="6">
    <source>
        <dbReference type="Pfam" id="PF00852"/>
    </source>
</evidence>
<keyword evidence="5" id="KW-0472">Membrane</keyword>
<dbReference type="GO" id="GO:0032580">
    <property type="term" value="C:Golgi cisterna membrane"/>
    <property type="evidence" value="ECO:0007669"/>
    <property type="project" value="UniProtKB-SubCell"/>
</dbReference>
<keyword evidence="5" id="KW-0812">Transmembrane</keyword>
<protein>
    <recommendedName>
        <fullName evidence="5">Fucosyltransferase</fullName>
        <ecNumber evidence="5">2.4.1.-</ecNumber>
    </recommendedName>
</protein>
<dbReference type="OrthoDB" id="427096at2759"/>
<dbReference type="GO" id="GO:0046920">
    <property type="term" value="F:alpha-(1-&gt;3)-fucosyltransferase activity"/>
    <property type="evidence" value="ECO:0007669"/>
    <property type="project" value="TreeGrafter"/>
</dbReference>
<dbReference type="PANTHER" id="PTHR11929:SF194">
    <property type="entry name" value="ALPHA-(1,3)-FUCOSYLTRANSFERASE 10"/>
    <property type="match status" value="1"/>
</dbReference>
<dbReference type="SUPFAM" id="SSF53756">
    <property type="entry name" value="UDP-Glycosyltransferase/glycogen phosphorylase"/>
    <property type="match status" value="1"/>
</dbReference>
<organism evidence="7 8">
    <name type="scientific">Desmophyllum pertusum</name>
    <dbReference type="NCBI Taxonomy" id="174260"/>
    <lineage>
        <taxon>Eukaryota</taxon>
        <taxon>Metazoa</taxon>
        <taxon>Cnidaria</taxon>
        <taxon>Anthozoa</taxon>
        <taxon>Hexacorallia</taxon>
        <taxon>Scleractinia</taxon>
        <taxon>Caryophylliina</taxon>
        <taxon>Caryophylliidae</taxon>
        <taxon>Desmophyllum</taxon>
    </lineage>
</organism>
<gene>
    <name evidence="7" type="ORF">OS493_031286</name>
</gene>
<sequence>MTPPTESVPWILLTQENPVYTPVLTDAKFMSKFKLLESYRLDYDFPLPVYSMPKLTSPLPVKEKDGLIMAAFSNCEPVRTEYMRQLMTFVQVDSYGACLRNKNDLVARYSSANGKNFKQLKTELAKKYKFTLVFFNQDCDYFVDDQLSHALDAGSVPVVMATDKLDEFLPGIFYTPS</sequence>
<evidence type="ECO:0000256" key="5">
    <source>
        <dbReference type="RuleBase" id="RU003832"/>
    </source>
</evidence>
<keyword evidence="8" id="KW-1185">Reference proteome</keyword>